<dbReference type="Gene3D" id="2.160.20.20">
    <property type="match status" value="1"/>
</dbReference>
<dbReference type="Pfam" id="PF03797">
    <property type="entry name" value="Autotransporter"/>
    <property type="match status" value="1"/>
</dbReference>
<evidence type="ECO:0000313" key="5">
    <source>
        <dbReference type="Proteomes" id="UP001605250"/>
    </source>
</evidence>
<evidence type="ECO:0000256" key="1">
    <source>
        <dbReference type="ARBA" id="ARBA00022729"/>
    </source>
</evidence>
<dbReference type="Gene3D" id="2.40.128.130">
    <property type="entry name" value="Autotransporter beta-domain"/>
    <property type="match status" value="1"/>
</dbReference>
<dbReference type="CDD" id="cd01343">
    <property type="entry name" value="PL1_Passenger_AT"/>
    <property type="match status" value="1"/>
</dbReference>
<dbReference type="SUPFAM" id="SSF51126">
    <property type="entry name" value="Pectin lyase-like"/>
    <property type="match status" value="1"/>
</dbReference>
<evidence type="ECO:0000256" key="2">
    <source>
        <dbReference type="SAM" id="MobiDB-lite"/>
    </source>
</evidence>
<feature type="region of interest" description="Disordered" evidence="2">
    <location>
        <begin position="380"/>
        <end position="412"/>
    </location>
</feature>
<dbReference type="InterPro" id="IPR011050">
    <property type="entry name" value="Pectin_lyase_fold/virulence"/>
</dbReference>
<dbReference type="PROSITE" id="PS51208">
    <property type="entry name" value="AUTOTRANSPORTER"/>
    <property type="match status" value="1"/>
</dbReference>
<gene>
    <name evidence="4" type="ORF">AB3U87_11170</name>
</gene>
<dbReference type="SMART" id="SM00869">
    <property type="entry name" value="Autotransporter"/>
    <property type="match status" value="1"/>
</dbReference>
<dbReference type="PRINTS" id="PR01484">
    <property type="entry name" value="PRTACTNFAMLY"/>
</dbReference>
<organism evidence="4 5">
    <name type="scientific">Erwinia plantamica</name>
    <dbReference type="NCBI Taxonomy" id="3237104"/>
    <lineage>
        <taxon>Bacteria</taxon>
        <taxon>Pseudomonadati</taxon>
        <taxon>Pseudomonadota</taxon>
        <taxon>Gammaproteobacteria</taxon>
        <taxon>Enterobacterales</taxon>
        <taxon>Erwiniaceae</taxon>
        <taxon>Erwinia</taxon>
    </lineage>
</organism>
<dbReference type="InterPro" id="IPR036709">
    <property type="entry name" value="Autotransporte_beta_dom_sf"/>
</dbReference>
<dbReference type="RefSeq" id="WP_394149004.1">
    <property type="nucleotide sequence ID" value="NZ_JBGCUC010000008.1"/>
</dbReference>
<dbReference type="InterPro" id="IPR006315">
    <property type="entry name" value="OM_autotransptr_brl_dom"/>
</dbReference>
<dbReference type="InterPro" id="IPR051551">
    <property type="entry name" value="Autotransporter_adhesion"/>
</dbReference>
<dbReference type="SUPFAM" id="SSF103515">
    <property type="entry name" value="Autotransporter"/>
    <property type="match status" value="1"/>
</dbReference>
<name>A0ABW7CP28_9GAMM</name>
<dbReference type="InterPro" id="IPR004899">
    <property type="entry name" value="Pertactin_central"/>
</dbReference>
<evidence type="ECO:0000259" key="3">
    <source>
        <dbReference type="PROSITE" id="PS51208"/>
    </source>
</evidence>
<dbReference type="InterPro" id="IPR003991">
    <property type="entry name" value="Pertactin_virulence_factor"/>
</dbReference>
<dbReference type="PANTHER" id="PTHR35037">
    <property type="entry name" value="C-TERMINAL REGION OF AIDA-LIKE PROTEIN"/>
    <property type="match status" value="1"/>
</dbReference>
<proteinExistence type="predicted"/>
<dbReference type="PANTHER" id="PTHR35037:SF7">
    <property type="entry name" value="AUTOTRANSPORTER"/>
    <property type="match status" value="1"/>
</dbReference>
<dbReference type="NCBIfam" id="TIGR01414">
    <property type="entry name" value="autotrans_barl"/>
    <property type="match status" value="1"/>
</dbReference>
<reference evidence="4 5" key="1">
    <citation type="submission" date="2024-07" db="EMBL/GenBank/DDBJ databases">
        <title>Novel bacterial strain Erwinia sp. OPT-41 promoting growth of various crops.</title>
        <authorList>
            <person name="Egorshina A."/>
            <person name="Lukyantsev M.A."/>
            <person name="Golubev S.N."/>
            <person name="Muratova A.Y."/>
            <person name="Bulygina E.A."/>
        </authorList>
    </citation>
    <scope>NUCLEOTIDE SEQUENCE [LARGE SCALE GENOMIC DNA]</scope>
    <source>
        <strain evidence="4 5">OPT-41</strain>
    </source>
</reference>
<dbReference type="InterPro" id="IPR012332">
    <property type="entry name" value="Autotransporter_pectin_lyase_C"/>
</dbReference>
<dbReference type="Pfam" id="PF03212">
    <property type="entry name" value="Pertactin"/>
    <property type="match status" value="1"/>
</dbReference>
<protein>
    <submittedName>
        <fullName evidence="4">Autotransporter outer membrane beta-barrel domain-containing protein</fullName>
    </submittedName>
</protein>
<dbReference type="InterPro" id="IPR005546">
    <property type="entry name" value="Autotransporte_beta"/>
</dbReference>
<dbReference type="Proteomes" id="UP001605250">
    <property type="component" value="Unassembled WGS sequence"/>
</dbReference>
<comment type="caution">
    <text evidence="4">The sequence shown here is derived from an EMBL/GenBank/DDBJ whole genome shotgun (WGS) entry which is preliminary data.</text>
</comment>
<dbReference type="EMBL" id="JBGCUC010000008">
    <property type="protein sequence ID" value="MFG6076917.1"/>
    <property type="molecule type" value="Genomic_DNA"/>
</dbReference>
<feature type="domain" description="Autotransporter" evidence="3">
    <location>
        <begin position="444"/>
        <end position="711"/>
    </location>
</feature>
<keyword evidence="1" id="KW-0732">Signal</keyword>
<evidence type="ECO:0000313" key="4">
    <source>
        <dbReference type="EMBL" id="MFG6076917.1"/>
    </source>
</evidence>
<sequence>MDIRNTDSAILQKIDINSTSDYTGAMAIGVTGILLQDVDNVDIMNSVITSDGTAIRMRNSADDGVLDNLFISNSTLSAKAASALEAANSDMIIYNSTLNTASNGDEIACYAGSAAINGCGALHVEGANVFVSQHSVINSNNVGVFITGENKTQFDVSDSSINAQKAVFSVNQGNAAIALRNNYSSGSPSVTSKEGKLLEALNNSQVDFSLYNIYARGDIFADDSSRVNVLLSGASQLEGNITGVGTLEIGRSAQWKMTADNHIKQLLFIGGSILMPDVDPNDKYHTLTIDSLTGAGLFALNTSLQKMQGDMLNITRDLYGTFLLRVANSGAEPDDPDAMLKVVQGPTNTALFALYGGKVDAGVWQYDLIQKDNAWYLANSARPDAPDTPDVPDTPDAPDAPDNPPQPSLTPSADAVLNMAAAPGLIFTNELQNLRQRRGDLRGREAGDGGLWGRYLHQNTRINSATSRWKLGQNGFELGGDKAVAAGQGNLLVGVMASITNNSVRDVRGGNSQIDSYGIGAYASWFADSGLYLDTTIKMNRFNSQLHTRMSDGVAVSGGYNQYGLGGALEGGWHIVLADDYWVEPFARMMVFRADGSQMTLSNGMRAQIYQPSLVQAETGLQMGKRVRLGKAVLDPYLKASVTHGLAKSAKVRLNDRWDFNDAANASAGSYGAGIDISLARDASLYSELTYQKGRAVESPLTANLGFRIGF</sequence>
<accession>A0ABW7CP28</accession>
<keyword evidence="5" id="KW-1185">Reference proteome</keyword>